<evidence type="ECO:0000313" key="10">
    <source>
        <dbReference type="EMBL" id="MEI7037164.1"/>
    </source>
</evidence>
<feature type="transmembrane region" description="Helical" evidence="9">
    <location>
        <begin position="173"/>
        <end position="200"/>
    </location>
</feature>
<feature type="compositionally biased region" description="Basic and acidic residues" evidence="8">
    <location>
        <begin position="571"/>
        <end position="584"/>
    </location>
</feature>
<name>A0ABU8JD54_9GAMM</name>
<feature type="transmembrane region" description="Helical" evidence="9">
    <location>
        <begin position="436"/>
        <end position="456"/>
    </location>
</feature>
<keyword evidence="5 9" id="KW-0812">Transmembrane</keyword>
<keyword evidence="3" id="KW-0328">Glycosyltransferase</keyword>
<comment type="caution">
    <text evidence="10">The sequence shown here is derived from an EMBL/GenBank/DDBJ whole genome shotgun (WGS) entry which is preliminary data.</text>
</comment>
<evidence type="ECO:0000256" key="9">
    <source>
        <dbReference type="SAM" id="Phobius"/>
    </source>
</evidence>
<feature type="transmembrane region" description="Helical" evidence="9">
    <location>
        <begin position="411"/>
        <end position="430"/>
    </location>
</feature>
<evidence type="ECO:0000256" key="1">
    <source>
        <dbReference type="ARBA" id="ARBA00004651"/>
    </source>
</evidence>
<accession>A0ABU8JD54</accession>
<evidence type="ECO:0000256" key="8">
    <source>
        <dbReference type="SAM" id="MobiDB-lite"/>
    </source>
</evidence>
<feature type="transmembrane region" description="Helical" evidence="9">
    <location>
        <begin position="88"/>
        <end position="107"/>
    </location>
</feature>
<evidence type="ECO:0000313" key="11">
    <source>
        <dbReference type="Proteomes" id="UP001381174"/>
    </source>
</evidence>
<dbReference type="Proteomes" id="UP001381174">
    <property type="component" value="Unassembled WGS sequence"/>
</dbReference>
<feature type="transmembrane region" description="Helical" evidence="9">
    <location>
        <begin position="119"/>
        <end position="139"/>
    </location>
</feature>
<sequence length="591" mass="63571">MSAMLPTRFPMRRSAWGLAGAVAALHLVFARASVTVPYVFGDEAGYLTKAAALAGLATDAYSSYYPGYALWLAPLYALEPHTLAIYPWVQWINAVLAGAGAWLLLALADAFAPDRPAHVRWLAAAALGCYAPALAYSAFALSENLFIPWVLLLAWLLLRAVEQPTRRRALALALAAAGLMLIHPKGVPAVVALGLGWLAGVRSRGRVEWLRVSAWVGGAVLLFLATHRVAEVFFRHRMGYYSDGVSGHYPGAREVLAQLTAALSPGPLQAMALQAAGQLLYLGVASCGLVLVGLVRAESAASSGARACDVFGRTALVLTVVMTAFFMRDGGRVDALFYGRYDEGVVALVMLPVLLRPPPGRAWWLCAGLVAALGGLLVMAYGSRLEGEVVQLNVFGAQLWRFLGGVGARHLQIAVLAGAGAASVALLGLLRRWRGLPALVGVLFLVGAWQGSIAYLSPESRTNAGRHRIADRIHRDFAQVPCVDYDARAWEYWQRFNDQVLLLPARMHEAAVSPLAPGQPDDGRTHARCSDLVISATPDLQRWYPGARLLQRESGSQERLWWIPRQARGRHDAVAPGRPGDHGRGRGASGE</sequence>
<keyword evidence="7 9" id="KW-0472">Membrane</keyword>
<protein>
    <recommendedName>
        <fullName evidence="12">4-amino-4-deoxy-L-arabinose transferase-like glycosyltransferase</fullName>
    </recommendedName>
</protein>
<evidence type="ECO:0000256" key="7">
    <source>
        <dbReference type="ARBA" id="ARBA00023136"/>
    </source>
</evidence>
<evidence type="ECO:0008006" key="12">
    <source>
        <dbReference type="Google" id="ProtNLM"/>
    </source>
</evidence>
<keyword evidence="6 9" id="KW-1133">Transmembrane helix</keyword>
<evidence type="ECO:0000256" key="4">
    <source>
        <dbReference type="ARBA" id="ARBA00022679"/>
    </source>
</evidence>
<dbReference type="InterPro" id="IPR050297">
    <property type="entry name" value="LipidA_mod_glycosyltrf_83"/>
</dbReference>
<feature type="region of interest" description="Disordered" evidence="8">
    <location>
        <begin position="571"/>
        <end position="591"/>
    </location>
</feature>
<gene>
    <name evidence="10" type="ORF">WAT24_10390</name>
</gene>
<feature type="transmembrane region" description="Helical" evidence="9">
    <location>
        <begin position="362"/>
        <end position="382"/>
    </location>
</feature>
<organism evidence="10 11">
    <name type="scientific">Fulvimonas yonginensis</name>
    <dbReference type="NCBI Taxonomy" id="1495200"/>
    <lineage>
        <taxon>Bacteria</taxon>
        <taxon>Pseudomonadati</taxon>
        <taxon>Pseudomonadota</taxon>
        <taxon>Gammaproteobacteria</taxon>
        <taxon>Lysobacterales</taxon>
        <taxon>Rhodanobacteraceae</taxon>
        <taxon>Fulvimonas</taxon>
    </lineage>
</organism>
<dbReference type="PANTHER" id="PTHR33908">
    <property type="entry name" value="MANNOSYLTRANSFERASE YKCB-RELATED"/>
    <property type="match status" value="1"/>
</dbReference>
<keyword evidence="4" id="KW-0808">Transferase</keyword>
<evidence type="ECO:0000256" key="5">
    <source>
        <dbReference type="ARBA" id="ARBA00022692"/>
    </source>
</evidence>
<dbReference type="PANTHER" id="PTHR33908:SF11">
    <property type="entry name" value="MEMBRANE PROTEIN"/>
    <property type="match status" value="1"/>
</dbReference>
<evidence type="ECO:0000256" key="3">
    <source>
        <dbReference type="ARBA" id="ARBA00022676"/>
    </source>
</evidence>
<dbReference type="RefSeq" id="WP_336807792.1">
    <property type="nucleotide sequence ID" value="NZ_JBBBNY010000006.1"/>
</dbReference>
<reference evidence="10 11" key="1">
    <citation type="journal article" date="2014" name="Int. J. Syst. Evol. Microbiol.">
        <title>Fulvimonas yonginensis sp. nov., isolated from greenhouse soil, and emended description of the genus Fulvimonas.</title>
        <authorList>
            <person name="Ahn J.H."/>
            <person name="Kim S.J."/>
            <person name="Weon H.Y."/>
            <person name="Hong S.B."/>
            <person name="Seok S.J."/>
            <person name="Kwon S.W."/>
        </authorList>
    </citation>
    <scope>NUCLEOTIDE SEQUENCE [LARGE SCALE GENOMIC DNA]</scope>
    <source>
        <strain evidence="10 11">KACC 16952</strain>
    </source>
</reference>
<proteinExistence type="predicted"/>
<feature type="transmembrane region" description="Helical" evidence="9">
    <location>
        <begin position="310"/>
        <end position="327"/>
    </location>
</feature>
<feature type="transmembrane region" description="Helical" evidence="9">
    <location>
        <begin position="279"/>
        <end position="298"/>
    </location>
</feature>
<comment type="subcellular location">
    <subcellularLocation>
        <location evidence="1">Cell membrane</location>
        <topology evidence="1">Multi-pass membrane protein</topology>
    </subcellularLocation>
</comment>
<keyword evidence="2" id="KW-1003">Cell membrane</keyword>
<evidence type="ECO:0000256" key="2">
    <source>
        <dbReference type="ARBA" id="ARBA00022475"/>
    </source>
</evidence>
<evidence type="ECO:0000256" key="6">
    <source>
        <dbReference type="ARBA" id="ARBA00022989"/>
    </source>
</evidence>
<dbReference type="EMBL" id="JBBBNY010000006">
    <property type="protein sequence ID" value="MEI7037164.1"/>
    <property type="molecule type" value="Genomic_DNA"/>
</dbReference>
<keyword evidence="11" id="KW-1185">Reference proteome</keyword>
<feature type="transmembrane region" description="Helical" evidence="9">
    <location>
        <begin position="145"/>
        <end position="161"/>
    </location>
</feature>
<feature type="transmembrane region" description="Helical" evidence="9">
    <location>
        <begin position="212"/>
        <end position="234"/>
    </location>
</feature>